<proteinExistence type="predicted"/>
<evidence type="ECO:0000259" key="1">
    <source>
        <dbReference type="Pfam" id="PF05699"/>
    </source>
</evidence>
<dbReference type="EMBL" id="LGRX02009142">
    <property type="protein sequence ID" value="KAK3272122.1"/>
    <property type="molecule type" value="Genomic_DNA"/>
</dbReference>
<reference evidence="2 4" key="1">
    <citation type="journal article" date="2015" name="Genome Biol. Evol.">
        <title>Comparative Genomics of a Bacterivorous Green Alga Reveals Evolutionary Causalities and Consequences of Phago-Mixotrophic Mode of Nutrition.</title>
        <authorList>
            <person name="Burns J.A."/>
            <person name="Paasch A."/>
            <person name="Narechania A."/>
            <person name="Kim E."/>
        </authorList>
    </citation>
    <scope>NUCLEOTIDE SEQUENCE [LARGE SCALE GENOMIC DNA]</scope>
    <source>
        <strain evidence="2">PLY_AMNH</strain>
    </source>
</reference>
<dbReference type="InterPro" id="IPR012337">
    <property type="entry name" value="RNaseH-like_sf"/>
</dbReference>
<dbReference type="Proteomes" id="UP001190700">
    <property type="component" value="Unassembled WGS sequence"/>
</dbReference>
<evidence type="ECO:0000313" key="4">
    <source>
        <dbReference type="Proteomes" id="UP001190700"/>
    </source>
</evidence>
<dbReference type="EMBL" id="LGRX02008647">
    <property type="protein sequence ID" value="KAK3273104.1"/>
    <property type="molecule type" value="Genomic_DNA"/>
</dbReference>
<name>A0AAE0G5R9_9CHLO</name>
<sequence>MWERLIQQKLAVKAVFTDAKYVKYAEKQDWCDLSEEVSGIVSSPATWKMPELLMKYLEPVYMFLRLTDGDTPCVGKIYYKFFTLASSFDQIQGLPAAKRTQLKLITEQRWEFAHSDLHCAGFCVDPEYWDSDFGQESNHEVMQGFRKSVRKLTADEAEVTRVLDQWVRFRMGEGLFADEQCMAQARALPAYKWWLTWGSMTPDLQNFSVRVLSQVACSSSCERINSEADYIKSKKRNRMRHATHEREIYVHHNLQVLDKLENVEYEEPHILWDATVNSDEDTSDAGSE</sequence>
<accession>A0AAE0G5R9</accession>
<gene>
    <name evidence="3" type="ORF">CYMTET_18638</name>
    <name evidence="2" type="ORF">CYMTET_19562</name>
</gene>
<dbReference type="Pfam" id="PF05699">
    <property type="entry name" value="Dimer_Tnp_hAT"/>
    <property type="match status" value="1"/>
</dbReference>
<comment type="caution">
    <text evidence="2">The sequence shown here is derived from an EMBL/GenBank/DDBJ whole genome shotgun (WGS) entry which is preliminary data.</text>
</comment>
<dbReference type="GO" id="GO:0046983">
    <property type="term" value="F:protein dimerization activity"/>
    <property type="evidence" value="ECO:0007669"/>
    <property type="project" value="InterPro"/>
</dbReference>
<evidence type="ECO:0000313" key="2">
    <source>
        <dbReference type="EMBL" id="KAK3272122.1"/>
    </source>
</evidence>
<dbReference type="SUPFAM" id="SSF53098">
    <property type="entry name" value="Ribonuclease H-like"/>
    <property type="match status" value="1"/>
</dbReference>
<keyword evidence="4" id="KW-1185">Reference proteome</keyword>
<dbReference type="AlphaFoldDB" id="A0AAE0G5R9"/>
<reference evidence="2" key="2">
    <citation type="submission" date="2023-06" db="EMBL/GenBank/DDBJ databases">
        <title>Long-read-based genome assembly of the green algal bacterivore Cymbomonas tetramitiformis.</title>
        <authorList>
            <person name="Gyaltshen Y."/>
            <person name="Rozenberg A."/>
            <person name="Paasch A."/>
            <person name="Burns J.A."/>
            <person name="Warring S."/>
            <person name="Larson R."/>
            <person name="Maurer-Alcala X."/>
            <person name="Dacks J."/>
            <person name="Kim E."/>
        </authorList>
    </citation>
    <scope>NUCLEOTIDE SEQUENCE</scope>
    <source>
        <strain evidence="2">PLY_AMNH</strain>
    </source>
</reference>
<feature type="domain" description="HAT C-terminal dimerisation" evidence="1">
    <location>
        <begin position="178"/>
        <end position="254"/>
    </location>
</feature>
<protein>
    <recommendedName>
        <fullName evidence="1">HAT C-terminal dimerisation domain-containing protein</fullName>
    </recommendedName>
</protein>
<evidence type="ECO:0000313" key="3">
    <source>
        <dbReference type="EMBL" id="KAK3273104.1"/>
    </source>
</evidence>
<organism evidence="2 4">
    <name type="scientific">Cymbomonas tetramitiformis</name>
    <dbReference type="NCBI Taxonomy" id="36881"/>
    <lineage>
        <taxon>Eukaryota</taxon>
        <taxon>Viridiplantae</taxon>
        <taxon>Chlorophyta</taxon>
        <taxon>Pyramimonadophyceae</taxon>
        <taxon>Pyramimonadales</taxon>
        <taxon>Pyramimonadaceae</taxon>
        <taxon>Cymbomonas</taxon>
    </lineage>
</organism>
<dbReference type="InterPro" id="IPR008906">
    <property type="entry name" value="HATC_C_dom"/>
</dbReference>